<feature type="domain" description="Nose resistant-to-fluoxetine protein N-terminal" evidence="3">
    <location>
        <begin position="76"/>
        <end position="196"/>
    </location>
</feature>
<name>A0A6F9DM93_9ASCI</name>
<feature type="transmembrane region" description="Helical" evidence="1">
    <location>
        <begin position="291"/>
        <end position="309"/>
    </location>
</feature>
<protein>
    <submittedName>
        <fullName evidence="4">Nose resistant to fluoxetine protein 6-like</fullName>
    </submittedName>
</protein>
<keyword evidence="1" id="KW-0472">Membrane</keyword>
<feature type="transmembrane region" description="Helical" evidence="1">
    <location>
        <begin position="670"/>
        <end position="693"/>
    </location>
</feature>
<reference evidence="4" key="1">
    <citation type="submission" date="2020-04" db="EMBL/GenBank/DDBJ databases">
        <authorList>
            <person name="Neveu A P."/>
        </authorList>
    </citation>
    <scope>NUCLEOTIDE SEQUENCE</scope>
    <source>
        <tissue evidence="4">Whole embryo</tissue>
    </source>
</reference>
<dbReference type="InterPro" id="IPR002656">
    <property type="entry name" value="Acyl_transf_3_dom"/>
</dbReference>
<evidence type="ECO:0000256" key="2">
    <source>
        <dbReference type="SAM" id="SignalP"/>
    </source>
</evidence>
<dbReference type="InterPro" id="IPR052728">
    <property type="entry name" value="O2_lipid_transport_reg"/>
</dbReference>
<dbReference type="PANTHER" id="PTHR11161:SF0">
    <property type="entry name" value="O-ACYLTRANSFERASE LIKE PROTEIN"/>
    <property type="match status" value="1"/>
</dbReference>
<evidence type="ECO:0000259" key="3">
    <source>
        <dbReference type="SMART" id="SM00703"/>
    </source>
</evidence>
<keyword evidence="2" id="KW-0732">Signal</keyword>
<dbReference type="InterPro" id="IPR006621">
    <property type="entry name" value="Nose-resist-to-fluoxetine_N"/>
</dbReference>
<feature type="signal peptide" evidence="2">
    <location>
        <begin position="1"/>
        <end position="21"/>
    </location>
</feature>
<feature type="transmembrane region" description="Helical" evidence="1">
    <location>
        <begin position="641"/>
        <end position="658"/>
    </location>
</feature>
<evidence type="ECO:0000256" key="1">
    <source>
        <dbReference type="SAM" id="Phobius"/>
    </source>
</evidence>
<feature type="transmembrane region" description="Helical" evidence="1">
    <location>
        <begin position="206"/>
        <end position="225"/>
    </location>
</feature>
<keyword evidence="1" id="KW-0812">Transmembrane</keyword>
<dbReference type="Pfam" id="PF20146">
    <property type="entry name" value="NRF"/>
    <property type="match status" value="1"/>
</dbReference>
<accession>A0A6F9DM93</accession>
<feature type="transmembrane region" description="Helical" evidence="1">
    <location>
        <begin position="372"/>
        <end position="390"/>
    </location>
</feature>
<dbReference type="PANTHER" id="PTHR11161">
    <property type="entry name" value="O-ACYLTRANSFERASE"/>
    <property type="match status" value="1"/>
</dbReference>
<feature type="transmembrane region" description="Helical" evidence="1">
    <location>
        <begin position="602"/>
        <end position="620"/>
    </location>
</feature>
<feature type="transmembrane region" description="Helical" evidence="1">
    <location>
        <begin position="561"/>
        <end position="582"/>
    </location>
</feature>
<feature type="transmembrane region" description="Helical" evidence="1">
    <location>
        <begin position="465"/>
        <end position="485"/>
    </location>
</feature>
<dbReference type="EMBL" id="LR788682">
    <property type="protein sequence ID" value="CAB3264544.1"/>
    <property type="molecule type" value="mRNA"/>
</dbReference>
<keyword evidence="1" id="KW-1133">Transmembrane helix</keyword>
<proteinExistence type="evidence at transcript level"/>
<evidence type="ECO:0000313" key="4">
    <source>
        <dbReference type="EMBL" id="CAB3264544.1"/>
    </source>
</evidence>
<organism evidence="4">
    <name type="scientific">Phallusia mammillata</name>
    <dbReference type="NCBI Taxonomy" id="59560"/>
    <lineage>
        <taxon>Eukaryota</taxon>
        <taxon>Metazoa</taxon>
        <taxon>Chordata</taxon>
        <taxon>Tunicata</taxon>
        <taxon>Ascidiacea</taxon>
        <taxon>Phlebobranchia</taxon>
        <taxon>Ascidiidae</taxon>
        <taxon>Phallusia</taxon>
    </lineage>
</organism>
<dbReference type="Pfam" id="PF01757">
    <property type="entry name" value="Acyl_transf_3"/>
    <property type="match status" value="1"/>
</dbReference>
<dbReference type="SMART" id="SM00703">
    <property type="entry name" value="NRF"/>
    <property type="match status" value="1"/>
</dbReference>
<dbReference type="GO" id="GO:0016747">
    <property type="term" value="F:acyltransferase activity, transferring groups other than amino-acyl groups"/>
    <property type="evidence" value="ECO:0007669"/>
    <property type="project" value="InterPro"/>
</dbReference>
<sequence>MVLITNFVALTFAALIQIVSSQNLPSPLTIINPIDGLTNHVARSSGAIDVELYEAVGKLTPALVFNQTSFKADQNVSACVTSLLQIAKELTGSKSVHSLQILDSWGKLESGILKGNLIWLGRFHECLDASRENISTQYCSAHFGKTGASAYQLGETGLSLGNCFPADCSSSNITDLFDAAIKETGYNMKTIVTCPKQFGGVQFQDVIAPLIFVLIVLAATLYEYIHSIRVEMWSKDPDQEVLYTDALNTTQYKTGKLHTFILAFSAIENTKRLLNTDQRDGDIHCLHGMRFISMSWVILGHSFLFVAYFTDNLVYPANYLGNHLEFQGIVNGTFSVDSFFFISGLLATYLGLRQLGKTNGKFNVPLMYLLRYIRLTPAYAFCMLLSVTLWPKFGSGPIWPGLVNPLVEECRKYWWSSLLYINNLYPSIMNSECYPWGWYLANDTQFYILLPIFLYLLYRSPVTGMIVTNIVIFASITITGVFSSITKQQPQIVSIGQLAGFVSNPQHSTLSLGNSTDPKVYSTYISDLYTKPWCRIGAYLVGVLTGYILQTKQVKIKMPLVAAALGWLCAAALNLSIIYGLYPTVSHGGALTVNTAAFYNAMARPMWCVGLAWVVIACSNGRGGPVNTFLSWKGFIPLSRLTYCAYLLHPLIIWWFFGSQEVMVHYSIPYVLSLFLAALVLANLLAYAVHLLVEAPVIMITKTLTGKIQTKPVSTNHLQFDNNSVNFDGQSTA</sequence>
<feature type="chain" id="PRO_5026074316" evidence="2">
    <location>
        <begin position="22"/>
        <end position="733"/>
    </location>
</feature>
<feature type="transmembrane region" description="Helical" evidence="1">
    <location>
        <begin position="329"/>
        <end position="352"/>
    </location>
</feature>
<gene>
    <name evidence="4" type="primary">Oacyl</name>
</gene>
<dbReference type="AlphaFoldDB" id="A0A6F9DM93"/>